<evidence type="ECO:0000313" key="6">
    <source>
        <dbReference type="Proteomes" id="UP000192359"/>
    </source>
</evidence>
<comment type="subcellular location">
    <subcellularLocation>
        <location evidence="1">Cell membrane</location>
        <topology evidence="1">Lipid-anchor</topology>
    </subcellularLocation>
</comment>
<dbReference type="CDD" id="cd00995">
    <property type="entry name" value="PBP2_NikA_DppA_OppA_like"/>
    <property type="match status" value="1"/>
</dbReference>
<accession>A0A1Y1RNT3</accession>
<evidence type="ECO:0000313" key="5">
    <source>
        <dbReference type="EMBL" id="ORC16513.1"/>
    </source>
</evidence>
<dbReference type="InterPro" id="IPR000914">
    <property type="entry name" value="SBP_5_dom"/>
</dbReference>
<evidence type="ECO:0000256" key="2">
    <source>
        <dbReference type="ARBA" id="ARBA00005695"/>
    </source>
</evidence>
<dbReference type="Gene3D" id="3.40.190.10">
    <property type="entry name" value="Periplasmic binding protein-like II"/>
    <property type="match status" value="1"/>
</dbReference>
<dbReference type="PROSITE" id="PS51318">
    <property type="entry name" value="TAT"/>
    <property type="match status" value="1"/>
</dbReference>
<dbReference type="PROSITE" id="PS01040">
    <property type="entry name" value="SBP_BACTERIAL_5"/>
    <property type="match status" value="1"/>
</dbReference>
<comment type="similarity">
    <text evidence="2">Belongs to the bacterial solute-binding protein 5 family.</text>
</comment>
<dbReference type="Pfam" id="PF00496">
    <property type="entry name" value="SBP_bac_5"/>
    <property type="match status" value="1"/>
</dbReference>
<gene>
    <name evidence="5" type="ORF">A7979_04135</name>
</gene>
<dbReference type="Gene3D" id="3.10.105.10">
    <property type="entry name" value="Dipeptide-binding Protein, Domain 3"/>
    <property type="match status" value="1"/>
</dbReference>
<comment type="caution">
    <text evidence="5">The sequence shown here is derived from an EMBL/GenBank/DDBJ whole genome shotgun (WGS) entry which is preliminary data.</text>
</comment>
<protein>
    <submittedName>
        <fullName evidence="5">Peptide ABC transporter substrate-binding protein</fullName>
    </submittedName>
</protein>
<proteinExistence type="inferred from homology"/>
<organism evidence="5 6">
    <name type="scientific">Rothia nasimurium</name>
    <dbReference type="NCBI Taxonomy" id="85336"/>
    <lineage>
        <taxon>Bacteria</taxon>
        <taxon>Bacillati</taxon>
        <taxon>Actinomycetota</taxon>
        <taxon>Actinomycetes</taxon>
        <taxon>Micrococcales</taxon>
        <taxon>Micrococcaceae</taxon>
        <taxon>Rothia</taxon>
    </lineage>
</organism>
<dbReference type="InterPro" id="IPR023765">
    <property type="entry name" value="SBP_5_CS"/>
</dbReference>
<dbReference type="InterPro" id="IPR006311">
    <property type="entry name" value="TAT_signal"/>
</dbReference>
<keyword evidence="6" id="KW-1185">Reference proteome</keyword>
<name>A0A1Y1RNT3_9MICC</name>
<dbReference type="RefSeq" id="WP_083092087.1">
    <property type="nucleotide sequence ID" value="NZ_LXWF01000040.1"/>
</dbReference>
<dbReference type="PIRSF" id="PIRSF002741">
    <property type="entry name" value="MppA"/>
    <property type="match status" value="1"/>
</dbReference>
<reference evidence="5 6" key="1">
    <citation type="submission" date="2016-05" db="EMBL/GenBank/DDBJ databases">
        <title>Draft genome sequence of a porcine commensal Rothia nasimurium.</title>
        <authorList>
            <person name="Gaiser R.A."/>
            <person name="Van Baarlen P."/>
            <person name="Wells J.M."/>
        </authorList>
    </citation>
    <scope>NUCLEOTIDE SEQUENCE [LARGE SCALE GENOMIC DNA]</scope>
    <source>
        <strain evidence="5 6">PT-32</strain>
    </source>
</reference>
<dbReference type="Gene3D" id="3.90.76.10">
    <property type="entry name" value="Dipeptide-binding Protein, Domain 1"/>
    <property type="match status" value="1"/>
</dbReference>
<dbReference type="GO" id="GO:1904680">
    <property type="term" value="F:peptide transmembrane transporter activity"/>
    <property type="evidence" value="ECO:0007669"/>
    <property type="project" value="TreeGrafter"/>
</dbReference>
<sequence>MSQLTRVKEFDTSRRGFFKIAGGISAATAFAASIAACGNSSTGTSSSANGGSANANKDGTINAAIAYDVSTTFDPSQASGAAPFAANMHIFEGLYGLDPATRERYNALATGDPEVVDETTYRVSLREGAKFHDGAAVTAADVVSTFELYTSEESLFSQFLYFIDTVTAVDDATVEFKLNQPFPLFADRIALVNVMPASASDDIEAFGAHPIGSGPYKFVSATKGDHIAFERFDDYNGPRPALAKSMKWLILVESSARVTAMSSQRVQAIESVPYDSVPVLENTNGVTVESVQSFGLLFMMFNCAKAPFDKKEVRQALFYAIDIEKVISTGLLGNATAATSFLHKEHPDYTEASTVYTYDKAKAQQLLKDAGVENLSITLRTTDHDWVKQCSQLVQESLKDAGIEVTLQDSQSSSLYSDYVDTGDFDVVLAPGDPSVFGNDPDLLLSWWYRGATWPEKRFRWSDTAEYTQLQDAMAEAVASDSPDWKGIFDIVAENVPLYPLFHRKLPTAWSADTLTDFAPIPTTGLSFQKVGTTQA</sequence>
<feature type="domain" description="Solute-binding protein family 5" evidence="4">
    <location>
        <begin position="106"/>
        <end position="451"/>
    </location>
</feature>
<keyword evidence="3" id="KW-0732">Signal</keyword>
<dbReference type="Proteomes" id="UP000192359">
    <property type="component" value="Unassembled WGS sequence"/>
</dbReference>
<evidence type="ECO:0000259" key="4">
    <source>
        <dbReference type="Pfam" id="PF00496"/>
    </source>
</evidence>
<dbReference type="EMBL" id="LXWF01000040">
    <property type="protein sequence ID" value="ORC16513.1"/>
    <property type="molecule type" value="Genomic_DNA"/>
</dbReference>
<dbReference type="AlphaFoldDB" id="A0A1Y1RNT3"/>
<dbReference type="OrthoDB" id="3225986at2"/>
<dbReference type="SUPFAM" id="SSF53850">
    <property type="entry name" value="Periplasmic binding protein-like II"/>
    <property type="match status" value="1"/>
</dbReference>
<evidence type="ECO:0000256" key="3">
    <source>
        <dbReference type="ARBA" id="ARBA00022729"/>
    </source>
</evidence>
<dbReference type="PANTHER" id="PTHR30290">
    <property type="entry name" value="PERIPLASMIC BINDING COMPONENT OF ABC TRANSPORTER"/>
    <property type="match status" value="1"/>
</dbReference>
<dbReference type="InterPro" id="IPR039424">
    <property type="entry name" value="SBP_5"/>
</dbReference>
<dbReference type="InterPro" id="IPR030678">
    <property type="entry name" value="Peptide/Ni-bd"/>
</dbReference>
<evidence type="ECO:0000256" key="1">
    <source>
        <dbReference type="ARBA" id="ARBA00004193"/>
    </source>
</evidence>
<dbReference type="GO" id="GO:0043190">
    <property type="term" value="C:ATP-binding cassette (ABC) transporter complex"/>
    <property type="evidence" value="ECO:0007669"/>
    <property type="project" value="InterPro"/>
</dbReference>
<dbReference type="GO" id="GO:0042597">
    <property type="term" value="C:periplasmic space"/>
    <property type="evidence" value="ECO:0007669"/>
    <property type="project" value="UniProtKB-ARBA"/>
</dbReference>
<dbReference type="PANTHER" id="PTHR30290:SF38">
    <property type="entry name" value="D,D-DIPEPTIDE-BINDING PERIPLASMIC PROTEIN DDPA-RELATED"/>
    <property type="match status" value="1"/>
</dbReference>
<dbReference type="GO" id="GO:0015833">
    <property type="term" value="P:peptide transport"/>
    <property type="evidence" value="ECO:0007669"/>
    <property type="project" value="TreeGrafter"/>
</dbReference>